<dbReference type="EMBL" id="JBEXPZ010000009">
    <property type="protein sequence ID" value="MET9844685.1"/>
    <property type="molecule type" value="Genomic_DNA"/>
</dbReference>
<dbReference type="Gene3D" id="3.90.550.10">
    <property type="entry name" value="Spore Coat Polysaccharide Biosynthesis Protein SpsA, Chain A"/>
    <property type="match status" value="1"/>
</dbReference>
<keyword evidence="4 6" id="KW-0808">Transferase</keyword>
<feature type="domain" description="Glycosyltransferase 2-like" evidence="5">
    <location>
        <begin position="11"/>
        <end position="164"/>
    </location>
</feature>
<dbReference type="RefSeq" id="WP_355394643.1">
    <property type="nucleotide sequence ID" value="NZ_JBEGHN010000012.1"/>
</dbReference>
<evidence type="ECO:0000256" key="1">
    <source>
        <dbReference type="ARBA" id="ARBA00004776"/>
    </source>
</evidence>
<dbReference type="PANTHER" id="PTHR43179:SF12">
    <property type="entry name" value="GALACTOFURANOSYLTRANSFERASE GLFT2"/>
    <property type="match status" value="1"/>
</dbReference>
<dbReference type="EC" id="2.4.-.-" evidence="6"/>
<keyword evidence="7" id="KW-1185">Reference proteome</keyword>
<keyword evidence="3 6" id="KW-0328">Glycosyltransferase</keyword>
<protein>
    <submittedName>
        <fullName evidence="6">Glycosyltransferase</fullName>
        <ecNumber evidence="6">2.4.-.-</ecNumber>
    </submittedName>
</protein>
<reference evidence="6 7" key="1">
    <citation type="submission" date="2024-06" db="EMBL/GenBank/DDBJ databases">
        <title>The Natural Products Discovery Center: Release of the First 8490 Sequenced Strains for Exploring Actinobacteria Biosynthetic Diversity.</title>
        <authorList>
            <person name="Kalkreuter E."/>
            <person name="Kautsar S.A."/>
            <person name="Yang D."/>
            <person name="Bader C.D."/>
            <person name="Teijaro C.N."/>
            <person name="Fluegel L."/>
            <person name="Davis C.M."/>
            <person name="Simpson J.R."/>
            <person name="Lauterbach L."/>
            <person name="Steele A.D."/>
            <person name="Gui C."/>
            <person name="Meng S."/>
            <person name="Li G."/>
            <person name="Viehrig K."/>
            <person name="Ye F."/>
            <person name="Su P."/>
            <person name="Kiefer A.F."/>
            <person name="Nichols A."/>
            <person name="Cepeda A.J."/>
            <person name="Yan W."/>
            <person name="Fan B."/>
            <person name="Jiang Y."/>
            <person name="Adhikari A."/>
            <person name="Zheng C.-J."/>
            <person name="Schuster L."/>
            <person name="Cowan T.M."/>
            <person name="Smanski M.J."/>
            <person name="Chevrette M.G."/>
            <person name="De Carvalho L.P.S."/>
            <person name="Shen B."/>
        </authorList>
    </citation>
    <scope>NUCLEOTIDE SEQUENCE [LARGE SCALE GENOMIC DNA]</scope>
    <source>
        <strain evidence="6 7">NPDC006434</strain>
    </source>
</reference>
<comment type="caution">
    <text evidence="6">The sequence shown here is derived from an EMBL/GenBank/DDBJ whole genome shotgun (WGS) entry which is preliminary data.</text>
</comment>
<evidence type="ECO:0000313" key="7">
    <source>
        <dbReference type="Proteomes" id="UP001550210"/>
    </source>
</evidence>
<dbReference type="InterPro" id="IPR029044">
    <property type="entry name" value="Nucleotide-diphossugar_trans"/>
</dbReference>
<evidence type="ECO:0000313" key="6">
    <source>
        <dbReference type="EMBL" id="MET9844685.1"/>
    </source>
</evidence>
<dbReference type="PANTHER" id="PTHR43179">
    <property type="entry name" value="RHAMNOSYLTRANSFERASE WBBL"/>
    <property type="match status" value="1"/>
</dbReference>
<dbReference type="InterPro" id="IPR001173">
    <property type="entry name" value="Glyco_trans_2-like"/>
</dbReference>
<proteinExistence type="inferred from homology"/>
<evidence type="ECO:0000256" key="4">
    <source>
        <dbReference type="ARBA" id="ARBA00022679"/>
    </source>
</evidence>
<accession>A0ABV2UV78</accession>
<dbReference type="Pfam" id="PF00535">
    <property type="entry name" value="Glycos_transf_2"/>
    <property type="match status" value="1"/>
</dbReference>
<dbReference type="GO" id="GO:0016757">
    <property type="term" value="F:glycosyltransferase activity"/>
    <property type="evidence" value="ECO:0007669"/>
    <property type="project" value="UniProtKB-KW"/>
</dbReference>
<name>A0ABV2UV78_9ACTN</name>
<comment type="similarity">
    <text evidence="2">Belongs to the glycosyltransferase 2 family.</text>
</comment>
<dbReference type="Proteomes" id="UP001550210">
    <property type="component" value="Unassembled WGS sequence"/>
</dbReference>
<evidence type="ECO:0000256" key="2">
    <source>
        <dbReference type="ARBA" id="ARBA00006739"/>
    </source>
</evidence>
<comment type="pathway">
    <text evidence="1">Cell wall biogenesis; cell wall polysaccharide biosynthesis.</text>
</comment>
<sequence length="257" mass="28422">MTHRRPRVRLVVPTTGGRLTYLEQCLASIGRQDEPAEVVIVGPAAPSPALRELVRSHPCRYAAESGRGLSNAVNQGWTDADTEYLGWLGDDDLLTEGSLSAAVGELERTPSAAMVYGKVGVIDSSGNDLYTMRPGRLAPWLLPYGVNFVWQPGSLYRRAAVRQVGMLDPSLRYTMDFDLHLRLREYGRLRYLPRPLACYRSHPDTLTATNPEPYGERRRVMRRHLGPVAGALQACWWPAAKGAGRALGALQVRTGRT</sequence>
<organism evidence="6 7">
    <name type="scientific">Streptomyces ossamyceticus</name>
    <dbReference type="NCBI Taxonomy" id="249581"/>
    <lineage>
        <taxon>Bacteria</taxon>
        <taxon>Bacillati</taxon>
        <taxon>Actinomycetota</taxon>
        <taxon>Actinomycetes</taxon>
        <taxon>Kitasatosporales</taxon>
        <taxon>Streptomycetaceae</taxon>
        <taxon>Streptomyces</taxon>
    </lineage>
</organism>
<gene>
    <name evidence="6" type="ORF">ABZZ21_08890</name>
</gene>
<evidence type="ECO:0000256" key="3">
    <source>
        <dbReference type="ARBA" id="ARBA00022676"/>
    </source>
</evidence>
<evidence type="ECO:0000259" key="5">
    <source>
        <dbReference type="Pfam" id="PF00535"/>
    </source>
</evidence>
<dbReference type="SUPFAM" id="SSF53448">
    <property type="entry name" value="Nucleotide-diphospho-sugar transferases"/>
    <property type="match status" value="1"/>
</dbReference>